<dbReference type="AlphaFoldDB" id="A0A238VN97"/>
<name>A0A238VN97_9FLAO</name>
<sequence>MAIYPNSRGLGFVLCGDTPNDIISRGVGSLSILSPYGYVSRLRKMIARYRPSVVVLKDYYDAGVVVSPRVRKIIEAMEKEAYSNELMVYRYSRKHIRKVFEPYTDNTNKYGISLVLSLWYPDLKRFLAPPRTLTTPESYRTVVFDAYSLLYCYFTLSHLNQKQNNENTNN</sequence>
<dbReference type="OrthoDB" id="1445512at2"/>
<keyword evidence="2" id="KW-1185">Reference proteome</keyword>
<dbReference type="Proteomes" id="UP000198379">
    <property type="component" value="Unassembled WGS sequence"/>
</dbReference>
<organism evidence="1 2">
    <name type="scientific">Dokdonia pacifica</name>
    <dbReference type="NCBI Taxonomy" id="1627892"/>
    <lineage>
        <taxon>Bacteria</taxon>
        <taxon>Pseudomonadati</taxon>
        <taxon>Bacteroidota</taxon>
        <taxon>Flavobacteriia</taxon>
        <taxon>Flavobacteriales</taxon>
        <taxon>Flavobacteriaceae</taxon>
        <taxon>Dokdonia</taxon>
    </lineage>
</organism>
<proteinExistence type="predicted"/>
<evidence type="ECO:0000313" key="2">
    <source>
        <dbReference type="Proteomes" id="UP000198379"/>
    </source>
</evidence>
<protein>
    <submittedName>
        <fullName evidence="1">Uncharacterized protein</fullName>
    </submittedName>
</protein>
<dbReference type="EMBL" id="FZNY01000001">
    <property type="protein sequence ID" value="SNR35617.1"/>
    <property type="molecule type" value="Genomic_DNA"/>
</dbReference>
<evidence type="ECO:0000313" key="1">
    <source>
        <dbReference type="EMBL" id="SNR35617.1"/>
    </source>
</evidence>
<accession>A0A238VN97</accession>
<gene>
    <name evidence="1" type="ORF">SAMN06265376_10167</name>
</gene>
<reference evidence="1 2" key="1">
    <citation type="submission" date="2017-06" db="EMBL/GenBank/DDBJ databases">
        <authorList>
            <person name="Kim H.J."/>
            <person name="Triplett B.A."/>
        </authorList>
    </citation>
    <scope>NUCLEOTIDE SEQUENCE [LARGE SCALE GENOMIC DNA]</scope>
    <source>
        <strain evidence="1 2">DSM 25597</strain>
    </source>
</reference>
<dbReference type="RefSeq" id="WP_143337017.1">
    <property type="nucleotide sequence ID" value="NZ_BMEP01000002.1"/>
</dbReference>